<proteinExistence type="predicted"/>
<dbReference type="Pfam" id="PF18962">
    <property type="entry name" value="Por_Secre_tail"/>
    <property type="match status" value="1"/>
</dbReference>
<dbReference type="Proteomes" id="UP000664144">
    <property type="component" value="Unassembled WGS sequence"/>
</dbReference>
<feature type="domain" description="Secretion system C-terminal sorting" evidence="1">
    <location>
        <begin position="451"/>
        <end position="526"/>
    </location>
</feature>
<sequence length="528" mass="55973">MKRRHFLQTTAAATVLPTLLGGLPIGAYGFSPELFDITGGATQTDRVLVLIQLNGGNDGLNMIIPTDQYSALMNARADIAIPQAQVLPLSATTGIHPAMAGVKNLFDNGKIGVVQSVGYPNANYSHFRATDIWTSGSDSNVTITSGWAGRYLNGEYANYPTGYPSAANPDPLAISIGSVVSNCVQGPSVNMGMAIASTSSFYQLLSGGVDAAPNTPAGHELTFIRQVISQTQVYTTTIQAAAGRASNLSPLYPASGQNSLADQLKIVAQLVAGGLQTRIYVCNLGGFDTHSNQVPTTGSTTTGTHATLLGRISQALEAFQDDLRRLNVQDRVVGMTFSEFGRRIKANASKGTDHGAAAPLIVFGTSVNPILHGTNPVLPANAGVNDQVAMQFDFRAVYASLLKDWFRVPQTTLNALLPSTNSPFPYMPIIRPSVVNGTASAAATNVANFSVYPNPIRDRATVEFTSEGGHVQVLLYDNLGREVVRLLDRPMSRGLRQIPLDAAGLAAGSYHCQVQEGQRISTRLVVVE</sequence>
<evidence type="ECO:0000313" key="3">
    <source>
        <dbReference type="Proteomes" id="UP000664144"/>
    </source>
</evidence>
<dbReference type="InterPro" id="IPR026444">
    <property type="entry name" value="Secre_tail"/>
</dbReference>
<comment type="caution">
    <text evidence="2">The sequence shown here is derived from an EMBL/GenBank/DDBJ whole genome shotgun (WGS) entry which is preliminary data.</text>
</comment>
<dbReference type="RefSeq" id="WP_206983021.1">
    <property type="nucleotide sequence ID" value="NZ_JAFLQZ010000003.1"/>
</dbReference>
<organism evidence="2 3">
    <name type="scientific">Hymenobacter telluris</name>
    <dbReference type="NCBI Taxonomy" id="2816474"/>
    <lineage>
        <taxon>Bacteria</taxon>
        <taxon>Pseudomonadati</taxon>
        <taxon>Bacteroidota</taxon>
        <taxon>Cytophagia</taxon>
        <taxon>Cytophagales</taxon>
        <taxon>Hymenobacteraceae</taxon>
        <taxon>Hymenobacter</taxon>
    </lineage>
</organism>
<dbReference type="AlphaFoldDB" id="A0A939EW66"/>
<dbReference type="Pfam" id="PF07394">
    <property type="entry name" value="DUF1501"/>
    <property type="match status" value="1"/>
</dbReference>
<keyword evidence="3" id="KW-1185">Reference proteome</keyword>
<accession>A0A939EW66</accession>
<dbReference type="PANTHER" id="PTHR43737:SF1">
    <property type="entry name" value="DUF1501 DOMAIN-CONTAINING PROTEIN"/>
    <property type="match status" value="1"/>
</dbReference>
<reference evidence="2" key="1">
    <citation type="submission" date="2021-03" db="EMBL/GenBank/DDBJ databases">
        <authorList>
            <person name="Kim M.K."/>
        </authorList>
    </citation>
    <scope>NUCLEOTIDE SEQUENCE</scope>
    <source>
        <strain evidence="2">BT186</strain>
    </source>
</reference>
<dbReference type="InterPro" id="IPR010869">
    <property type="entry name" value="DUF1501"/>
</dbReference>
<evidence type="ECO:0000313" key="2">
    <source>
        <dbReference type="EMBL" id="MBO0357667.1"/>
    </source>
</evidence>
<protein>
    <submittedName>
        <fullName evidence="2">DUF1501 domain-containing protein</fullName>
    </submittedName>
</protein>
<name>A0A939EW66_9BACT</name>
<dbReference type="NCBIfam" id="TIGR04183">
    <property type="entry name" value="Por_Secre_tail"/>
    <property type="match status" value="1"/>
</dbReference>
<dbReference type="PANTHER" id="PTHR43737">
    <property type="entry name" value="BLL7424 PROTEIN"/>
    <property type="match status" value="1"/>
</dbReference>
<dbReference type="EMBL" id="JAFLQZ010000003">
    <property type="protein sequence ID" value="MBO0357667.1"/>
    <property type="molecule type" value="Genomic_DNA"/>
</dbReference>
<evidence type="ECO:0000259" key="1">
    <source>
        <dbReference type="Pfam" id="PF18962"/>
    </source>
</evidence>
<gene>
    <name evidence="2" type="ORF">J0X19_06895</name>
</gene>